<proteinExistence type="predicted"/>
<protein>
    <submittedName>
        <fullName evidence="1">Uncharacterized protein</fullName>
    </submittedName>
</protein>
<reference evidence="1 2" key="1">
    <citation type="submission" date="2016-03" db="EMBL/GenBank/DDBJ databases">
        <title>Cyphomyrmex costatus WGS genome.</title>
        <authorList>
            <person name="Nygaard S."/>
            <person name="Hu H."/>
            <person name="Boomsma J."/>
            <person name="Zhang G."/>
        </authorList>
    </citation>
    <scope>NUCLEOTIDE SEQUENCE [LARGE SCALE GENOMIC DNA]</scope>
    <source>
        <strain evidence="1">MS0001</strain>
        <tissue evidence="1">Whole body</tissue>
    </source>
</reference>
<gene>
    <name evidence="1" type="ORF">ALC62_08667</name>
</gene>
<evidence type="ECO:0000313" key="2">
    <source>
        <dbReference type="Proteomes" id="UP000078542"/>
    </source>
</evidence>
<sequence length="55" mass="6352">MLIAGKTEDHNIWSFSCALGTILLMAPQRRDQRVFVPHMAHEHCRLHVSSIRVIK</sequence>
<dbReference type="EMBL" id="KQ977696">
    <property type="protein sequence ID" value="KYN00557.1"/>
    <property type="molecule type" value="Genomic_DNA"/>
</dbReference>
<name>A0A195CJE6_9HYME</name>
<keyword evidence="2" id="KW-1185">Reference proteome</keyword>
<evidence type="ECO:0000313" key="1">
    <source>
        <dbReference type="EMBL" id="KYN00557.1"/>
    </source>
</evidence>
<dbReference type="Proteomes" id="UP000078542">
    <property type="component" value="Unassembled WGS sequence"/>
</dbReference>
<dbReference type="AlphaFoldDB" id="A0A195CJE6"/>
<organism evidence="1 2">
    <name type="scientific">Cyphomyrmex costatus</name>
    <dbReference type="NCBI Taxonomy" id="456900"/>
    <lineage>
        <taxon>Eukaryota</taxon>
        <taxon>Metazoa</taxon>
        <taxon>Ecdysozoa</taxon>
        <taxon>Arthropoda</taxon>
        <taxon>Hexapoda</taxon>
        <taxon>Insecta</taxon>
        <taxon>Pterygota</taxon>
        <taxon>Neoptera</taxon>
        <taxon>Endopterygota</taxon>
        <taxon>Hymenoptera</taxon>
        <taxon>Apocrita</taxon>
        <taxon>Aculeata</taxon>
        <taxon>Formicoidea</taxon>
        <taxon>Formicidae</taxon>
        <taxon>Myrmicinae</taxon>
        <taxon>Cyphomyrmex</taxon>
    </lineage>
</organism>
<accession>A0A195CJE6</accession>